<dbReference type="SUPFAM" id="SSF109604">
    <property type="entry name" value="HD-domain/PDEase-like"/>
    <property type="match status" value="1"/>
</dbReference>
<evidence type="ECO:0000313" key="3">
    <source>
        <dbReference type="EMBL" id="GAA4945050.1"/>
    </source>
</evidence>
<dbReference type="PANTHER" id="PTHR11845">
    <property type="entry name" value="5'-DEOXYNUCLEOTIDASE HDDC2"/>
    <property type="match status" value="1"/>
</dbReference>
<gene>
    <name evidence="3" type="primary">yfbR</name>
    <name evidence="3" type="ORF">GCM10025791_25230</name>
</gene>
<evidence type="ECO:0000259" key="2">
    <source>
        <dbReference type="SMART" id="SM00471"/>
    </source>
</evidence>
<dbReference type="PANTHER" id="PTHR11845:SF13">
    <property type="entry name" value="5'-DEOXYNUCLEOTIDASE HDDC2"/>
    <property type="match status" value="1"/>
</dbReference>
<protein>
    <submittedName>
        <fullName evidence="3">5'-deoxynucleotidase</fullName>
    </submittedName>
</protein>
<reference evidence="4" key="1">
    <citation type="journal article" date="2019" name="Int. J. Syst. Evol. Microbiol.">
        <title>The Global Catalogue of Microorganisms (GCM) 10K type strain sequencing project: providing services to taxonomists for standard genome sequencing and annotation.</title>
        <authorList>
            <consortium name="The Broad Institute Genomics Platform"/>
            <consortium name="The Broad Institute Genome Sequencing Center for Infectious Disease"/>
            <person name="Wu L."/>
            <person name="Ma J."/>
        </authorList>
    </citation>
    <scope>NUCLEOTIDE SEQUENCE [LARGE SCALE GENOMIC DNA]</scope>
    <source>
        <strain evidence="4">JCM 19134</strain>
    </source>
</reference>
<dbReference type="Gene3D" id="1.10.3210.10">
    <property type="entry name" value="Hypothetical protein af1432"/>
    <property type="match status" value="1"/>
</dbReference>
<sequence>MKSGFFSAISRLRWIQRWSLKRNTLTENVMEHSWEVAVIAHLLGAINNKVFDGSVNPDRLSTLGLYHDSAESITGDLPTPVKYYSEEIQKAYKVIEQDAEKSLVTMLPAPLRGLFNEVICGEGVSPLETNLVKAADNLSAFVKALAEIANGNREYEITVRNLKDRLYAYDLAEVNYFLEHFVEQESNTVAAANSNAANCTSPQFEADEILKSPKIRAFKLAH</sequence>
<evidence type="ECO:0000256" key="1">
    <source>
        <dbReference type="ARBA" id="ARBA00022801"/>
    </source>
</evidence>
<dbReference type="GO" id="GO:0005737">
    <property type="term" value="C:cytoplasm"/>
    <property type="evidence" value="ECO:0007669"/>
    <property type="project" value="TreeGrafter"/>
</dbReference>
<accession>A0AAV3U3N0</accession>
<name>A0AAV3U3N0_9ALTE</name>
<proteinExistence type="predicted"/>
<dbReference type="InterPro" id="IPR039356">
    <property type="entry name" value="YfbR/HDDC2"/>
</dbReference>
<dbReference type="SMART" id="SM00471">
    <property type="entry name" value="HDc"/>
    <property type="match status" value="1"/>
</dbReference>
<dbReference type="CDD" id="cd00077">
    <property type="entry name" value="HDc"/>
    <property type="match status" value="1"/>
</dbReference>
<comment type="caution">
    <text evidence="3">The sequence shown here is derived from an EMBL/GenBank/DDBJ whole genome shotgun (WGS) entry which is preliminary data.</text>
</comment>
<evidence type="ECO:0000313" key="4">
    <source>
        <dbReference type="Proteomes" id="UP001409585"/>
    </source>
</evidence>
<dbReference type="Proteomes" id="UP001409585">
    <property type="component" value="Unassembled WGS sequence"/>
</dbReference>
<dbReference type="InterPro" id="IPR003607">
    <property type="entry name" value="HD/PDEase_dom"/>
</dbReference>
<dbReference type="AlphaFoldDB" id="A0AAV3U3N0"/>
<dbReference type="RefSeq" id="WP_345422550.1">
    <property type="nucleotide sequence ID" value="NZ_AP031496.1"/>
</dbReference>
<dbReference type="Pfam" id="PF12917">
    <property type="entry name" value="YfbR-like"/>
    <property type="match status" value="1"/>
</dbReference>
<dbReference type="GO" id="GO:0002953">
    <property type="term" value="F:5'-deoxynucleotidase activity"/>
    <property type="evidence" value="ECO:0007669"/>
    <property type="project" value="InterPro"/>
</dbReference>
<feature type="domain" description="HD/PDEase" evidence="2">
    <location>
        <begin position="25"/>
        <end position="150"/>
    </location>
</feature>
<organism evidence="3 4">
    <name type="scientific">Halioxenophilus aromaticivorans</name>
    <dbReference type="NCBI Taxonomy" id="1306992"/>
    <lineage>
        <taxon>Bacteria</taxon>
        <taxon>Pseudomonadati</taxon>
        <taxon>Pseudomonadota</taxon>
        <taxon>Gammaproteobacteria</taxon>
        <taxon>Alteromonadales</taxon>
        <taxon>Alteromonadaceae</taxon>
        <taxon>Halioxenophilus</taxon>
    </lineage>
</organism>
<dbReference type="NCBIfam" id="NF003009">
    <property type="entry name" value="PRK03826.1"/>
    <property type="match status" value="1"/>
</dbReference>
<dbReference type="EMBL" id="BAABLX010000024">
    <property type="protein sequence ID" value="GAA4945050.1"/>
    <property type="molecule type" value="Genomic_DNA"/>
</dbReference>
<keyword evidence="4" id="KW-1185">Reference proteome</keyword>
<keyword evidence="1" id="KW-0378">Hydrolase</keyword>